<proteinExistence type="predicted"/>
<evidence type="ECO:0000313" key="2">
    <source>
        <dbReference type="Proteomes" id="UP000010478"/>
    </source>
</evidence>
<evidence type="ECO:0000313" key="1">
    <source>
        <dbReference type="EMBL" id="AFZ10118.1"/>
    </source>
</evidence>
<protein>
    <submittedName>
        <fullName evidence="1">Uncharacterized protein</fullName>
    </submittedName>
</protein>
<organism evidence="1 2">
    <name type="scientific">Phormidium nigroviride PCC 7112</name>
    <dbReference type="NCBI Taxonomy" id="179408"/>
    <lineage>
        <taxon>Bacteria</taxon>
        <taxon>Bacillati</taxon>
        <taxon>Cyanobacteriota</taxon>
        <taxon>Cyanophyceae</taxon>
        <taxon>Oscillatoriophycideae</taxon>
        <taxon>Oscillatoriales</taxon>
        <taxon>Oscillatoriaceae</taxon>
        <taxon>Phormidium</taxon>
    </lineage>
</organism>
<accession>K9VPW4</accession>
<sequence length="641" mass="74451">MFFAVLFNKYYDQISSALLPEHKKSVGKIHIRDIQPSVDAIANYGFSIPTQHAQNLVQSFHNRYQVTFKPLAFPEDSIKEDVKNEIQPKWCGFFKTLTVLIDNHDFYKAVETIFQRRYQGIVHATDILAKEVKLVAEIAKTYDEAVNVGNSRAKLLKGLQYLAAESQLLMSRYYTQIEGLRDEFNRYSLQTVESLQQAKQSLSSEIEKFLGKERATQSEYAQFFMDYRLRITQEIDPICDRLKTFNFRGQELRSRLIEHLTDLQDRHPEQLELMRGDLDREFTLVWDELKQMQSVENAERKAREAIQSFANSTRLEFFQDVAEVKQQIALRGISDAIRESNDLLSIQHNIELIEQEHHHQVNDLAEVERQYLSLRTETLDSLESPVKFTLEQLNLASQDIFLPVQNSYRLVVEKLEKYGSNNEELLNQLTTDGMLLGISDFGQAIENPVQVSISVDIEKIFQEIERKITDIGLENRIGFMQVLLDEGNTFDKPAILFFTRQIQRERPEVTALLEVTQEGKLAYIRKLVCICPLPSHLLNNLLEGYKTTFKNKNREVMQLIADEFLANKLKLDFQSHIAQAMVQAKQRLRNVYLENLRVDTLQQVVSDDFKNNIFLKTIDELIIKALDAATGFEEESEELNW</sequence>
<dbReference type="AlphaFoldDB" id="K9VPW4"/>
<reference evidence="1 2" key="1">
    <citation type="submission" date="2012-05" db="EMBL/GenBank/DDBJ databases">
        <title>Finished chromosome of genome of Oscillatoria sp. PCC 7112.</title>
        <authorList>
            <consortium name="US DOE Joint Genome Institute"/>
            <person name="Gugger M."/>
            <person name="Coursin T."/>
            <person name="Rippka R."/>
            <person name="Tandeau De Marsac N."/>
            <person name="Huntemann M."/>
            <person name="Wei C.-L."/>
            <person name="Han J."/>
            <person name="Detter J.C."/>
            <person name="Han C."/>
            <person name="Tapia R."/>
            <person name="Davenport K."/>
            <person name="Daligault H."/>
            <person name="Erkkila T."/>
            <person name="Gu W."/>
            <person name="Munk A.C.C."/>
            <person name="Teshima H."/>
            <person name="Xu Y."/>
            <person name="Chain P."/>
            <person name="Chen A."/>
            <person name="Krypides N."/>
            <person name="Mavromatis K."/>
            <person name="Markowitz V."/>
            <person name="Szeto E."/>
            <person name="Ivanova N."/>
            <person name="Mikhailova N."/>
            <person name="Ovchinnikova G."/>
            <person name="Pagani I."/>
            <person name="Pati A."/>
            <person name="Goodwin L."/>
            <person name="Peters L."/>
            <person name="Pitluck S."/>
            <person name="Woyke T."/>
            <person name="Kerfeld C."/>
        </authorList>
    </citation>
    <scope>NUCLEOTIDE SEQUENCE [LARGE SCALE GENOMIC DNA]</scope>
    <source>
        <strain evidence="1 2">PCC 7112</strain>
    </source>
</reference>
<dbReference type="RefSeq" id="WP_015179319.1">
    <property type="nucleotide sequence ID" value="NC_019729.1"/>
</dbReference>
<name>K9VPW4_9CYAN</name>
<dbReference type="KEGG" id="oni:Osc7112_5919"/>
<gene>
    <name evidence="1" type="ORF">Osc7112_5919</name>
</gene>
<keyword evidence="2" id="KW-1185">Reference proteome</keyword>
<dbReference type="STRING" id="179408.Osc7112_5919"/>
<dbReference type="Proteomes" id="UP000010478">
    <property type="component" value="Chromosome"/>
</dbReference>
<dbReference type="EMBL" id="CP003614">
    <property type="protein sequence ID" value="AFZ10118.1"/>
    <property type="molecule type" value="Genomic_DNA"/>
</dbReference>
<dbReference type="HOGENOM" id="CLU_426889_0_0_3"/>